<accession>A0A915CYI9</accession>
<name>A0A915CYI9_9BILA</name>
<reference evidence="4" key="1">
    <citation type="submission" date="2022-11" db="UniProtKB">
        <authorList>
            <consortium name="WormBaseParasite"/>
        </authorList>
    </citation>
    <scope>IDENTIFICATION</scope>
</reference>
<dbReference type="Proteomes" id="UP000887574">
    <property type="component" value="Unplaced"/>
</dbReference>
<dbReference type="Pfam" id="PF19718">
    <property type="entry name" value="USP47_C"/>
    <property type="match status" value="1"/>
</dbReference>
<sequence>MMKHFNEHDDGFPTNHGELETIRESYSHINHLAVKLHVSTKINEKAIMITKFDLQQPDQQKWSVLFHLPASEKTLISELLEKCRDLLSRSYDTHYKLEQLRFRDLTESGAVSLKKSTTLEARGQNQWHRNLYLQILKEEDLAENLEKCVPVMIQRWCPSTLEVMPVFEVHLPLDAPEPSKVLRTLIAKHADLPVERIEISDAFPNIGWMKWPYSKSVLELFDTVKFRGEGALHARLENGYNGKLVYYKDSNEFKRDISEDERKSIRIKENVGSLSYNQSSNLARRKERPLRIQMSSVSESDP</sequence>
<evidence type="ECO:0000259" key="2">
    <source>
        <dbReference type="Pfam" id="PF19718"/>
    </source>
</evidence>
<dbReference type="InterPro" id="IPR045578">
    <property type="entry name" value="USP47_C"/>
</dbReference>
<feature type="region of interest" description="Disordered" evidence="1">
    <location>
        <begin position="278"/>
        <end position="302"/>
    </location>
</feature>
<protein>
    <submittedName>
        <fullName evidence="4">Ubiquitinyl hydrolase 1</fullName>
    </submittedName>
</protein>
<organism evidence="3 4">
    <name type="scientific">Ditylenchus dipsaci</name>
    <dbReference type="NCBI Taxonomy" id="166011"/>
    <lineage>
        <taxon>Eukaryota</taxon>
        <taxon>Metazoa</taxon>
        <taxon>Ecdysozoa</taxon>
        <taxon>Nematoda</taxon>
        <taxon>Chromadorea</taxon>
        <taxon>Rhabditida</taxon>
        <taxon>Tylenchina</taxon>
        <taxon>Tylenchomorpha</taxon>
        <taxon>Sphaerularioidea</taxon>
        <taxon>Anguinidae</taxon>
        <taxon>Anguininae</taxon>
        <taxon>Ditylenchus</taxon>
    </lineage>
</organism>
<dbReference type="WBParaSite" id="jg14021">
    <property type="protein sequence ID" value="jg14021"/>
    <property type="gene ID" value="jg14021"/>
</dbReference>
<dbReference type="AlphaFoldDB" id="A0A915CYI9"/>
<evidence type="ECO:0000313" key="4">
    <source>
        <dbReference type="WBParaSite" id="jg14021"/>
    </source>
</evidence>
<feature type="compositionally biased region" description="Polar residues" evidence="1">
    <location>
        <begin position="293"/>
        <end position="302"/>
    </location>
</feature>
<evidence type="ECO:0000313" key="3">
    <source>
        <dbReference type="Proteomes" id="UP000887574"/>
    </source>
</evidence>
<evidence type="ECO:0000256" key="1">
    <source>
        <dbReference type="SAM" id="MobiDB-lite"/>
    </source>
</evidence>
<proteinExistence type="predicted"/>
<feature type="domain" description="Ubiquitin carboxyl-terminal hydrolase 47 C-terminal" evidence="2">
    <location>
        <begin position="89"/>
        <end position="292"/>
    </location>
</feature>
<keyword evidence="3" id="KW-1185">Reference proteome</keyword>